<feature type="transmembrane region" description="Helical" evidence="10">
    <location>
        <begin position="20"/>
        <end position="40"/>
    </location>
</feature>
<keyword evidence="9 10" id="KW-0472">Membrane</keyword>
<accession>A0A927HBU1</accession>
<evidence type="ECO:0000256" key="5">
    <source>
        <dbReference type="ARBA" id="ARBA00022692"/>
    </source>
</evidence>
<feature type="domain" description="ABC transmembrane type-1" evidence="12">
    <location>
        <begin position="25"/>
        <end position="303"/>
    </location>
</feature>
<evidence type="ECO:0000259" key="11">
    <source>
        <dbReference type="PROSITE" id="PS50893"/>
    </source>
</evidence>
<evidence type="ECO:0000256" key="6">
    <source>
        <dbReference type="ARBA" id="ARBA00022741"/>
    </source>
</evidence>
<organism evidence="13 14">
    <name type="scientific">Peribacillus faecalis</name>
    <dbReference type="NCBI Taxonomy" id="2772559"/>
    <lineage>
        <taxon>Bacteria</taxon>
        <taxon>Bacillati</taxon>
        <taxon>Bacillota</taxon>
        <taxon>Bacilli</taxon>
        <taxon>Bacillales</taxon>
        <taxon>Bacillaceae</taxon>
        <taxon>Peribacillus</taxon>
    </lineage>
</organism>
<dbReference type="FunFam" id="1.20.1560.10:FF:000011">
    <property type="entry name" value="Multidrug ABC transporter ATP-binding protein"/>
    <property type="match status" value="1"/>
</dbReference>
<dbReference type="AlphaFoldDB" id="A0A927HBU1"/>
<dbReference type="PANTHER" id="PTHR43394">
    <property type="entry name" value="ATP-DEPENDENT PERMEASE MDL1, MITOCHONDRIAL"/>
    <property type="match status" value="1"/>
</dbReference>
<keyword evidence="4" id="KW-1003">Cell membrane</keyword>
<evidence type="ECO:0000256" key="9">
    <source>
        <dbReference type="ARBA" id="ARBA00023136"/>
    </source>
</evidence>
<keyword evidence="5 10" id="KW-0812">Transmembrane</keyword>
<comment type="similarity">
    <text evidence="2">Belongs to the ABC transporter superfamily.</text>
</comment>
<keyword evidence="3" id="KW-0813">Transport</keyword>
<dbReference type="SUPFAM" id="SSF52540">
    <property type="entry name" value="P-loop containing nucleoside triphosphate hydrolases"/>
    <property type="match status" value="1"/>
</dbReference>
<dbReference type="GO" id="GO:0005524">
    <property type="term" value="F:ATP binding"/>
    <property type="evidence" value="ECO:0007669"/>
    <property type="project" value="UniProtKB-KW"/>
</dbReference>
<keyword evidence="6" id="KW-0547">Nucleotide-binding</keyword>
<dbReference type="FunFam" id="3.40.50.300:FF:000218">
    <property type="entry name" value="Multidrug ABC transporter ATP-binding protein"/>
    <property type="match status" value="1"/>
</dbReference>
<dbReference type="InterPro" id="IPR011527">
    <property type="entry name" value="ABC1_TM_dom"/>
</dbReference>
<proteinExistence type="inferred from homology"/>
<feature type="transmembrane region" description="Helical" evidence="10">
    <location>
        <begin position="60"/>
        <end position="80"/>
    </location>
</feature>
<dbReference type="EMBL" id="JACXSI010000055">
    <property type="protein sequence ID" value="MBD3110120.1"/>
    <property type="molecule type" value="Genomic_DNA"/>
</dbReference>
<dbReference type="InterPro" id="IPR027417">
    <property type="entry name" value="P-loop_NTPase"/>
</dbReference>
<keyword evidence="8 10" id="KW-1133">Transmembrane helix</keyword>
<gene>
    <name evidence="13" type="ORF">IEO70_17445</name>
</gene>
<name>A0A927HBU1_9BACI</name>
<sequence>MKKSNIRTFMHLLHRTKPSYGRLSFALGLSIITTLIGLLIPLMTKELVDGFSMASLSANQIILIIAVFIVQAILSAYATYALSYNGQKIIAGLRELLWKKLIKLPVSYSDRNPSGEMISRITNDTMVVKELITTHFTGAITGIISVIGSIIILFIMNWKLTLLIFIVLPVATAILVPIGRLMHKISKETQAETASFTETLNQVLPEIRLVKASNAENIELKNGMSGIEKLFKLGLKEARTQSLVGPLITLVLMAALVEVIGYGGMQVASGIITAGSLVAFILYIFQIIMPMGQITMFFTQLQKSVGATDRIIEILQEEEEDLTTGEKLIAANQPITLHNVSFHYNEEEPILTDISAEIEAGKVTAIIGPSGSGKTTLFKLLERYYEPNFGTIRIDDKNITDYSLESWRQHIGYVSQESPLLAGTIRENICYGIEREVTDEELCQAADMAYALHFIKELPNQFDTEVGERGLKLSGGQRQRIAIARALLRNPEILMLDEATSSLDSQSEQYVQMALEKLMVGRTTIVIAHRLATVVDADQLLFLEKGEITGRGTHHELMQSHQMYREFASQQLKINEDLEAKV</sequence>
<evidence type="ECO:0000256" key="10">
    <source>
        <dbReference type="SAM" id="Phobius"/>
    </source>
</evidence>
<dbReference type="InterPro" id="IPR039421">
    <property type="entry name" value="Type_1_exporter"/>
</dbReference>
<dbReference type="PROSITE" id="PS00211">
    <property type="entry name" value="ABC_TRANSPORTER_1"/>
    <property type="match status" value="1"/>
</dbReference>
<dbReference type="InterPro" id="IPR003593">
    <property type="entry name" value="AAA+_ATPase"/>
</dbReference>
<comment type="subcellular location">
    <subcellularLocation>
        <location evidence="1">Cell membrane</location>
        <topology evidence="1">Multi-pass membrane protein</topology>
    </subcellularLocation>
</comment>
<dbReference type="Gene3D" id="3.40.50.300">
    <property type="entry name" value="P-loop containing nucleotide triphosphate hydrolases"/>
    <property type="match status" value="1"/>
</dbReference>
<evidence type="ECO:0000313" key="14">
    <source>
        <dbReference type="Proteomes" id="UP000602076"/>
    </source>
</evidence>
<feature type="domain" description="ABC transporter" evidence="11">
    <location>
        <begin position="335"/>
        <end position="570"/>
    </location>
</feature>
<feature type="transmembrane region" description="Helical" evidence="10">
    <location>
        <begin position="268"/>
        <end position="288"/>
    </location>
</feature>
<dbReference type="SMART" id="SM00382">
    <property type="entry name" value="AAA"/>
    <property type="match status" value="1"/>
</dbReference>
<dbReference type="GO" id="GO:0016887">
    <property type="term" value="F:ATP hydrolysis activity"/>
    <property type="evidence" value="ECO:0007669"/>
    <property type="project" value="InterPro"/>
</dbReference>
<evidence type="ECO:0000256" key="1">
    <source>
        <dbReference type="ARBA" id="ARBA00004651"/>
    </source>
</evidence>
<dbReference type="PROSITE" id="PS50929">
    <property type="entry name" value="ABC_TM1F"/>
    <property type="match status" value="1"/>
</dbReference>
<dbReference type="RefSeq" id="WP_190999648.1">
    <property type="nucleotide sequence ID" value="NZ_JACXSI010000055.1"/>
</dbReference>
<dbReference type="GO" id="GO:0015421">
    <property type="term" value="F:ABC-type oligopeptide transporter activity"/>
    <property type="evidence" value="ECO:0007669"/>
    <property type="project" value="TreeGrafter"/>
</dbReference>
<dbReference type="CDD" id="cd18551">
    <property type="entry name" value="ABC_6TM_LmrA_like"/>
    <property type="match status" value="1"/>
</dbReference>
<evidence type="ECO:0000256" key="3">
    <source>
        <dbReference type="ARBA" id="ARBA00022448"/>
    </source>
</evidence>
<dbReference type="Proteomes" id="UP000602076">
    <property type="component" value="Unassembled WGS sequence"/>
</dbReference>
<dbReference type="PANTHER" id="PTHR43394:SF1">
    <property type="entry name" value="ATP-BINDING CASSETTE SUB-FAMILY B MEMBER 10, MITOCHONDRIAL"/>
    <property type="match status" value="1"/>
</dbReference>
<reference evidence="13" key="1">
    <citation type="submission" date="2020-09" db="EMBL/GenBank/DDBJ databases">
        <title>Bacillus faecalis sp. nov., a moderately halophilic bacterium isolated from cow faeces.</title>
        <authorList>
            <person name="Jiang L."/>
            <person name="Lee J."/>
        </authorList>
    </citation>
    <scope>NUCLEOTIDE SEQUENCE</scope>
    <source>
        <strain evidence="13">AGMB 02131</strain>
    </source>
</reference>
<feature type="transmembrane region" description="Helical" evidence="10">
    <location>
        <begin position="136"/>
        <end position="156"/>
    </location>
</feature>
<evidence type="ECO:0000256" key="4">
    <source>
        <dbReference type="ARBA" id="ARBA00022475"/>
    </source>
</evidence>
<dbReference type="InterPro" id="IPR003439">
    <property type="entry name" value="ABC_transporter-like_ATP-bd"/>
</dbReference>
<feature type="transmembrane region" description="Helical" evidence="10">
    <location>
        <begin position="162"/>
        <end position="182"/>
    </location>
</feature>
<dbReference type="InterPro" id="IPR017871">
    <property type="entry name" value="ABC_transporter-like_CS"/>
</dbReference>
<evidence type="ECO:0000313" key="13">
    <source>
        <dbReference type="EMBL" id="MBD3110120.1"/>
    </source>
</evidence>
<comment type="caution">
    <text evidence="13">The sequence shown here is derived from an EMBL/GenBank/DDBJ whole genome shotgun (WGS) entry which is preliminary data.</text>
</comment>
<dbReference type="GO" id="GO:0005886">
    <property type="term" value="C:plasma membrane"/>
    <property type="evidence" value="ECO:0007669"/>
    <property type="project" value="UniProtKB-SubCell"/>
</dbReference>
<protein>
    <submittedName>
        <fullName evidence="13">ABC transporter ATP-binding protein</fullName>
    </submittedName>
</protein>
<dbReference type="Gene3D" id="1.20.1560.10">
    <property type="entry name" value="ABC transporter type 1, transmembrane domain"/>
    <property type="match status" value="1"/>
</dbReference>
<evidence type="ECO:0000256" key="8">
    <source>
        <dbReference type="ARBA" id="ARBA00022989"/>
    </source>
</evidence>
<evidence type="ECO:0000256" key="7">
    <source>
        <dbReference type="ARBA" id="ARBA00022840"/>
    </source>
</evidence>
<dbReference type="PROSITE" id="PS50893">
    <property type="entry name" value="ABC_TRANSPORTER_2"/>
    <property type="match status" value="1"/>
</dbReference>
<dbReference type="Pfam" id="PF00005">
    <property type="entry name" value="ABC_tran"/>
    <property type="match status" value="1"/>
</dbReference>
<dbReference type="SUPFAM" id="SSF90123">
    <property type="entry name" value="ABC transporter transmembrane region"/>
    <property type="match status" value="1"/>
</dbReference>
<dbReference type="InterPro" id="IPR036640">
    <property type="entry name" value="ABC1_TM_sf"/>
</dbReference>
<keyword evidence="7 13" id="KW-0067">ATP-binding</keyword>
<evidence type="ECO:0000259" key="12">
    <source>
        <dbReference type="PROSITE" id="PS50929"/>
    </source>
</evidence>
<dbReference type="Pfam" id="PF00664">
    <property type="entry name" value="ABC_membrane"/>
    <property type="match status" value="1"/>
</dbReference>
<evidence type="ECO:0000256" key="2">
    <source>
        <dbReference type="ARBA" id="ARBA00005417"/>
    </source>
</evidence>
<keyword evidence="14" id="KW-1185">Reference proteome</keyword>